<protein>
    <submittedName>
        <fullName evidence="2">Uncharacterized protein</fullName>
    </submittedName>
</protein>
<dbReference type="AlphaFoldDB" id="A0A0E9PGX3"/>
<accession>A0A0E9PGX3</accession>
<feature type="region of interest" description="Disordered" evidence="1">
    <location>
        <begin position="18"/>
        <end position="41"/>
    </location>
</feature>
<organism evidence="2">
    <name type="scientific">Anguilla anguilla</name>
    <name type="common">European freshwater eel</name>
    <name type="synonym">Muraena anguilla</name>
    <dbReference type="NCBI Taxonomy" id="7936"/>
    <lineage>
        <taxon>Eukaryota</taxon>
        <taxon>Metazoa</taxon>
        <taxon>Chordata</taxon>
        <taxon>Craniata</taxon>
        <taxon>Vertebrata</taxon>
        <taxon>Euteleostomi</taxon>
        <taxon>Actinopterygii</taxon>
        <taxon>Neopterygii</taxon>
        <taxon>Teleostei</taxon>
        <taxon>Anguilliformes</taxon>
        <taxon>Anguillidae</taxon>
        <taxon>Anguilla</taxon>
    </lineage>
</organism>
<evidence type="ECO:0000256" key="1">
    <source>
        <dbReference type="SAM" id="MobiDB-lite"/>
    </source>
</evidence>
<feature type="compositionally biased region" description="Polar residues" evidence="1">
    <location>
        <begin position="18"/>
        <end position="33"/>
    </location>
</feature>
<reference evidence="2" key="2">
    <citation type="journal article" date="2015" name="Fish Shellfish Immunol.">
        <title>Early steps in the European eel (Anguilla anguilla)-Vibrio vulnificus interaction in the gills: Role of the RtxA13 toxin.</title>
        <authorList>
            <person name="Callol A."/>
            <person name="Pajuelo D."/>
            <person name="Ebbesson L."/>
            <person name="Teles M."/>
            <person name="MacKenzie S."/>
            <person name="Amaro C."/>
        </authorList>
    </citation>
    <scope>NUCLEOTIDE SEQUENCE</scope>
</reference>
<evidence type="ECO:0000313" key="2">
    <source>
        <dbReference type="EMBL" id="JAH03310.1"/>
    </source>
</evidence>
<sequence>MATEFYLRGPAYIITSPMVHNNTSSQEAEQNKYTTKEKNKK</sequence>
<dbReference type="EMBL" id="GBXM01105267">
    <property type="protein sequence ID" value="JAH03310.1"/>
    <property type="molecule type" value="Transcribed_RNA"/>
</dbReference>
<reference evidence="2" key="1">
    <citation type="submission" date="2014-11" db="EMBL/GenBank/DDBJ databases">
        <authorList>
            <person name="Amaro Gonzalez C."/>
        </authorList>
    </citation>
    <scope>NUCLEOTIDE SEQUENCE</scope>
</reference>
<proteinExistence type="predicted"/>
<name>A0A0E9PGX3_ANGAN</name>